<keyword evidence="3" id="KW-1185">Reference proteome</keyword>
<feature type="transmembrane region" description="Helical" evidence="1">
    <location>
        <begin position="466"/>
        <end position="486"/>
    </location>
</feature>
<keyword evidence="1" id="KW-0472">Membrane</keyword>
<proteinExistence type="predicted"/>
<evidence type="ECO:0000313" key="3">
    <source>
        <dbReference type="Proteomes" id="UP001056429"/>
    </source>
</evidence>
<reference evidence="2" key="2">
    <citation type="submission" date="2021-04" db="EMBL/GenBank/DDBJ databases">
        <authorList>
            <person name="Dong X."/>
        </authorList>
    </citation>
    <scope>NUCLEOTIDE SEQUENCE</scope>
    <source>
        <strain evidence="2">ZWT</strain>
    </source>
</reference>
<reference evidence="2" key="1">
    <citation type="journal article" date="2021" name="mSystems">
        <title>Bacteria and Archaea Synergistically Convert Glycine Betaine to Biogenic Methane in the Formosa Cold Seep of the South China Sea.</title>
        <authorList>
            <person name="Li L."/>
            <person name="Zhang W."/>
            <person name="Zhang S."/>
            <person name="Song L."/>
            <person name="Sun Q."/>
            <person name="Zhang H."/>
            <person name="Xiang H."/>
            <person name="Dong X."/>
        </authorList>
    </citation>
    <scope>NUCLEOTIDE SEQUENCE</scope>
    <source>
        <strain evidence="2">ZWT</strain>
    </source>
</reference>
<feature type="transmembrane region" description="Helical" evidence="1">
    <location>
        <begin position="394"/>
        <end position="417"/>
    </location>
</feature>
<keyword evidence="1" id="KW-1133">Transmembrane helix</keyword>
<dbReference type="Proteomes" id="UP001056429">
    <property type="component" value="Unassembled WGS sequence"/>
</dbReference>
<evidence type="ECO:0000256" key="1">
    <source>
        <dbReference type="SAM" id="Phobius"/>
    </source>
</evidence>
<feature type="transmembrane region" description="Helical" evidence="1">
    <location>
        <begin position="429"/>
        <end position="446"/>
    </location>
</feature>
<comment type="caution">
    <text evidence="2">The sequence shown here is derived from an EMBL/GenBank/DDBJ whole genome shotgun (WGS) entry which is preliminary data.</text>
</comment>
<organism evidence="2 3">
    <name type="scientific">Oceanirhabdus seepicola</name>
    <dbReference type="NCBI Taxonomy" id="2828781"/>
    <lineage>
        <taxon>Bacteria</taxon>
        <taxon>Bacillati</taxon>
        <taxon>Bacillota</taxon>
        <taxon>Clostridia</taxon>
        <taxon>Eubacteriales</taxon>
        <taxon>Clostridiaceae</taxon>
        <taxon>Oceanirhabdus</taxon>
    </lineage>
</organism>
<feature type="transmembrane region" description="Helical" evidence="1">
    <location>
        <begin position="498"/>
        <end position="517"/>
    </location>
</feature>
<accession>A0A9J6P8P6</accession>
<dbReference type="EMBL" id="JAGSOJ010000004">
    <property type="protein sequence ID" value="MCM1991909.1"/>
    <property type="molecule type" value="Genomic_DNA"/>
</dbReference>
<sequence length="518" mass="59381">MKKKNIIIWGLICLIISTVTIQYVNYKKNIEVVSEVPSKKWSKDKSISKGFVKSNPSIITFEGEIYIVHTKENGISLVKTNMQGDIIDAKDYDFDKFMADVIFTRGKENLYISWISVKKGVRSFNIGSIDNDLTIKDIRVVEGITECIKLSDEEILISSGDNIKIIDNNLYVLFESEKDIYESISAAKYKEHTYIVYYSENDSAFNVITLEDNKKVKEEKIASIVKSITLNFDNLMLSINDEELILTYEEFVKGSYMRTKSISYYLSNGKSQSGLVEIQRQPVRGIIRGDSDGMFFGYVERYMDKRFFEQDVVEFRIKDGNIVDFNYVSNSRKRTFYIANYKEYVAFCEFMGINSYEVKLASSEDLIRESTNFISREEKKEALNISVQGAAFSLAYIFVIGITWLFFAVFVIGIISFLSYNFNEKMSKITYIGALILVGLCQLYMMKNIMYGKYAGMMPDYLSLGVGLAITLILYLISGIFSYLIFKRDIEMIPLIPFGGVLIAETFLVLSVFVPYIT</sequence>
<dbReference type="AlphaFoldDB" id="A0A9J6P8P6"/>
<keyword evidence="1" id="KW-0812">Transmembrane</keyword>
<protein>
    <submittedName>
        <fullName evidence="2">Uncharacterized protein</fullName>
    </submittedName>
</protein>
<evidence type="ECO:0000313" key="2">
    <source>
        <dbReference type="EMBL" id="MCM1991909.1"/>
    </source>
</evidence>
<dbReference type="RefSeq" id="WP_250861043.1">
    <property type="nucleotide sequence ID" value="NZ_JAGSOJ010000004.1"/>
</dbReference>
<name>A0A9J6P8P6_9CLOT</name>
<gene>
    <name evidence="2" type="ORF">KDK92_19385</name>
</gene>